<dbReference type="EMBL" id="JBHUHX010000015">
    <property type="protein sequence ID" value="MFD2111602.1"/>
    <property type="molecule type" value="Genomic_DNA"/>
</dbReference>
<gene>
    <name evidence="2" type="ORF">ACFSJC_07095</name>
</gene>
<feature type="transmembrane region" description="Helical" evidence="1">
    <location>
        <begin position="45"/>
        <end position="65"/>
    </location>
</feature>
<evidence type="ECO:0000313" key="2">
    <source>
        <dbReference type="EMBL" id="MFD2111602.1"/>
    </source>
</evidence>
<proteinExistence type="predicted"/>
<dbReference type="RefSeq" id="WP_386025169.1">
    <property type="nucleotide sequence ID" value="NZ_JBHUHX010000015.1"/>
</dbReference>
<protein>
    <recommendedName>
        <fullName evidence="4">MFS transporter</fullName>
    </recommendedName>
</protein>
<feature type="transmembrane region" description="Helical" evidence="1">
    <location>
        <begin position="101"/>
        <end position="121"/>
    </location>
</feature>
<comment type="caution">
    <text evidence="2">The sequence shown here is derived from an EMBL/GenBank/DDBJ whole genome shotgun (WGS) entry which is preliminary data.</text>
</comment>
<name>A0ABW4Y7H5_9GAMM</name>
<feature type="transmembrane region" description="Helical" evidence="1">
    <location>
        <begin position="12"/>
        <end position="33"/>
    </location>
</feature>
<sequence>MSNAGKKQSSLILALLPFVILYVCTVVLVALTREDMASTVGYWEYFVPFAAVIALISGWGTTYANGQWRLFYLIKQAVIWGGFIWLLMLFQTMGIDTALGAQKATLTLIFLVALVMIVSGITMDWKMVLYGAFLGLCGYLLTAPSNAAILQPIGDRFGIVDAQTKPMSMIIGIAVLAFVLTAFMLITTRATIATKRNR</sequence>
<keyword evidence="1" id="KW-1133">Transmembrane helix</keyword>
<keyword evidence="1" id="KW-0472">Membrane</keyword>
<keyword evidence="3" id="KW-1185">Reference proteome</keyword>
<evidence type="ECO:0000256" key="1">
    <source>
        <dbReference type="SAM" id="Phobius"/>
    </source>
</evidence>
<feature type="transmembrane region" description="Helical" evidence="1">
    <location>
        <begin position="128"/>
        <end position="149"/>
    </location>
</feature>
<feature type="transmembrane region" description="Helical" evidence="1">
    <location>
        <begin position="169"/>
        <end position="192"/>
    </location>
</feature>
<accession>A0ABW4Y7H5</accession>
<evidence type="ECO:0000313" key="3">
    <source>
        <dbReference type="Proteomes" id="UP001597337"/>
    </source>
</evidence>
<keyword evidence="1" id="KW-0812">Transmembrane</keyword>
<dbReference type="Proteomes" id="UP001597337">
    <property type="component" value="Unassembled WGS sequence"/>
</dbReference>
<evidence type="ECO:0008006" key="4">
    <source>
        <dbReference type="Google" id="ProtNLM"/>
    </source>
</evidence>
<reference evidence="3" key="1">
    <citation type="journal article" date="2019" name="Int. J. Syst. Evol. Microbiol.">
        <title>The Global Catalogue of Microorganisms (GCM) 10K type strain sequencing project: providing services to taxonomists for standard genome sequencing and annotation.</title>
        <authorList>
            <consortium name="The Broad Institute Genomics Platform"/>
            <consortium name="The Broad Institute Genome Sequencing Center for Infectious Disease"/>
            <person name="Wu L."/>
            <person name="Ma J."/>
        </authorList>
    </citation>
    <scope>NUCLEOTIDE SEQUENCE [LARGE SCALE GENOMIC DNA]</scope>
    <source>
        <strain evidence="3">KACC 12597</strain>
    </source>
</reference>
<organism evidence="2 3">
    <name type="scientific">Thiorhodococcus fuscus</name>
    <dbReference type="NCBI Taxonomy" id="527200"/>
    <lineage>
        <taxon>Bacteria</taxon>
        <taxon>Pseudomonadati</taxon>
        <taxon>Pseudomonadota</taxon>
        <taxon>Gammaproteobacteria</taxon>
        <taxon>Chromatiales</taxon>
        <taxon>Chromatiaceae</taxon>
        <taxon>Thiorhodococcus</taxon>
    </lineage>
</organism>
<feature type="transmembrane region" description="Helical" evidence="1">
    <location>
        <begin position="77"/>
        <end position="95"/>
    </location>
</feature>